<reference evidence="2 3" key="1">
    <citation type="submission" date="2016-07" db="EMBL/GenBank/DDBJ databases">
        <title>Multiple horizontal gene transfer events from other fungi enriched the ability of initially mycotrophic Trichoderma (Ascomycota) to feed on dead plant biomass.</title>
        <authorList>
            <consortium name="DOE Joint Genome Institute"/>
            <person name="Aerts A."/>
            <person name="Atanasova L."/>
            <person name="Chenthamara K."/>
            <person name="Zhang J."/>
            <person name="Grujic M."/>
            <person name="Henrissat B."/>
            <person name="Kuo A."/>
            <person name="Salamov A."/>
            <person name="Lipzen A."/>
            <person name="Labutti K."/>
            <person name="Barry K."/>
            <person name="Miao Y."/>
            <person name="Rahimi M.J."/>
            <person name="Shen Q."/>
            <person name="Grigoriev I.V."/>
            <person name="Kubicek C.P."/>
            <person name="Druzhinina I.S."/>
        </authorList>
    </citation>
    <scope>NUCLEOTIDE SEQUENCE [LARGE SCALE GENOMIC DNA]</scope>
    <source>
        <strain evidence="2 3">CBS 226.95</strain>
    </source>
</reference>
<accession>A0A2T4A089</accession>
<dbReference type="EMBL" id="KZ679688">
    <property type="protein sequence ID" value="PTB50476.1"/>
    <property type="molecule type" value="Genomic_DNA"/>
</dbReference>
<name>A0A2T4A089_TRIHA</name>
<sequence>MQTGKNDIIVHTWTVEETPWTYELSQQDLEAESDQFAIYKSLAACVFTAAMNIVTAQLSRESGNESCGNIYPYPMCDSRALKDSVRLPLFIGQPTWCEIYLFLITVMTCLHWGCIFSLFNQPRWKTQFLPHIIMATLITLLPFATITRDPTTVFLRLLPIVTDIYTFATVAIDYAREGKLRFRSST</sequence>
<gene>
    <name evidence="2" type="ORF">M431DRAFT_499293</name>
</gene>
<dbReference type="RefSeq" id="XP_024770153.1">
    <property type="nucleotide sequence ID" value="XM_024917783.1"/>
</dbReference>
<evidence type="ECO:0000313" key="2">
    <source>
        <dbReference type="EMBL" id="PTB50476.1"/>
    </source>
</evidence>
<keyword evidence="1" id="KW-1133">Transmembrane helix</keyword>
<evidence type="ECO:0000313" key="3">
    <source>
        <dbReference type="Proteomes" id="UP000241690"/>
    </source>
</evidence>
<evidence type="ECO:0000256" key="1">
    <source>
        <dbReference type="SAM" id="Phobius"/>
    </source>
</evidence>
<keyword evidence="1" id="KW-0812">Transmembrane</keyword>
<feature type="transmembrane region" description="Helical" evidence="1">
    <location>
        <begin position="128"/>
        <end position="147"/>
    </location>
</feature>
<protein>
    <submittedName>
        <fullName evidence="2">Uncharacterized protein</fullName>
    </submittedName>
</protein>
<feature type="transmembrane region" description="Helical" evidence="1">
    <location>
        <begin position="153"/>
        <end position="175"/>
    </location>
</feature>
<feature type="transmembrane region" description="Helical" evidence="1">
    <location>
        <begin position="99"/>
        <end position="119"/>
    </location>
</feature>
<dbReference type="Proteomes" id="UP000241690">
    <property type="component" value="Unassembled WGS sequence"/>
</dbReference>
<organism evidence="2 3">
    <name type="scientific">Trichoderma harzianum CBS 226.95</name>
    <dbReference type="NCBI Taxonomy" id="983964"/>
    <lineage>
        <taxon>Eukaryota</taxon>
        <taxon>Fungi</taxon>
        <taxon>Dikarya</taxon>
        <taxon>Ascomycota</taxon>
        <taxon>Pezizomycotina</taxon>
        <taxon>Sordariomycetes</taxon>
        <taxon>Hypocreomycetidae</taxon>
        <taxon>Hypocreales</taxon>
        <taxon>Hypocreaceae</taxon>
        <taxon>Trichoderma</taxon>
    </lineage>
</organism>
<dbReference type="GeneID" id="36626352"/>
<dbReference type="AlphaFoldDB" id="A0A2T4A089"/>
<keyword evidence="1" id="KW-0472">Membrane</keyword>
<keyword evidence="3" id="KW-1185">Reference proteome</keyword>
<proteinExistence type="predicted"/>